<evidence type="ECO:0000256" key="3">
    <source>
        <dbReference type="ARBA" id="ARBA00022827"/>
    </source>
</evidence>
<protein>
    <recommendedName>
        <fullName evidence="5">MnmG N-terminal domain-containing protein</fullName>
    </recommendedName>
</protein>
<name>A0A0L8I9V2_OCTBM</name>
<evidence type="ECO:0000256" key="1">
    <source>
        <dbReference type="ARBA" id="ARBA00001974"/>
    </source>
</evidence>
<evidence type="ECO:0000256" key="4">
    <source>
        <dbReference type="SAM" id="Phobius"/>
    </source>
</evidence>
<dbReference type="OrthoDB" id="3329at2759"/>
<keyword evidence="4" id="KW-0472">Membrane</keyword>
<dbReference type="FunFam" id="3.50.50.60:FF:000082">
    <property type="entry name" value="protein MTO1 homolog, mitochondrial isoform X1"/>
    <property type="match status" value="1"/>
</dbReference>
<evidence type="ECO:0000313" key="6">
    <source>
        <dbReference type="EMBL" id="KOF98169.1"/>
    </source>
</evidence>
<dbReference type="GO" id="GO:0030488">
    <property type="term" value="P:tRNA methylation"/>
    <property type="evidence" value="ECO:0007669"/>
    <property type="project" value="TreeGrafter"/>
</dbReference>
<evidence type="ECO:0000256" key="2">
    <source>
        <dbReference type="ARBA" id="ARBA00022630"/>
    </source>
</evidence>
<feature type="domain" description="MnmG N-terminal" evidence="5">
    <location>
        <begin position="224"/>
        <end position="301"/>
    </location>
</feature>
<dbReference type="PANTHER" id="PTHR11806:SF0">
    <property type="entry name" value="PROTEIN MTO1 HOMOLOG, MITOCHONDRIAL"/>
    <property type="match status" value="1"/>
</dbReference>
<dbReference type="PANTHER" id="PTHR11806">
    <property type="entry name" value="GLUCOSE INHIBITED DIVISION PROTEIN A"/>
    <property type="match status" value="1"/>
</dbReference>
<proteinExistence type="predicted"/>
<dbReference type="GO" id="GO:0050660">
    <property type="term" value="F:flavin adenine dinucleotide binding"/>
    <property type="evidence" value="ECO:0007669"/>
    <property type="project" value="InterPro"/>
</dbReference>
<keyword evidence="4" id="KW-0812">Transmembrane</keyword>
<gene>
    <name evidence="6" type="ORF">OCBIM_22026927mg</name>
</gene>
<keyword evidence="4" id="KW-1133">Transmembrane helix</keyword>
<feature type="non-terminal residue" evidence="6">
    <location>
        <position position="1"/>
    </location>
</feature>
<accession>A0A0L8I9V2</accession>
<dbReference type="EMBL" id="KQ416205">
    <property type="protein sequence ID" value="KOF98169.1"/>
    <property type="molecule type" value="Genomic_DNA"/>
</dbReference>
<dbReference type="STRING" id="37653.A0A0L8I9V2"/>
<keyword evidence="2" id="KW-0285">Flavoprotein</keyword>
<dbReference type="InterPro" id="IPR002218">
    <property type="entry name" value="MnmG-rel"/>
</dbReference>
<feature type="domain" description="MnmG N-terminal" evidence="5">
    <location>
        <begin position="1"/>
        <end position="194"/>
    </location>
</feature>
<feature type="transmembrane region" description="Helical" evidence="4">
    <location>
        <begin position="343"/>
        <end position="367"/>
    </location>
</feature>
<dbReference type="SUPFAM" id="SSF51905">
    <property type="entry name" value="FAD/NAD(P)-binding domain"/>
    <property type="match status" value="1"/>
</dbReference>
<evidence type="ECO:0000259" key="5">
    <source>
        <dbReference type="Pfam" id="PF01134"/>
    </source>
</evidence>
<dbReference type="Gene3D" id="2.40.30.260">
    <property type="match status" value="1"/>
</dbReference>
<comment type="cofactor">
    <cofactor evidence="1">
        <name>FAD</name>
        <dbReference type="ChEBI" id="CHEBI:57692"/>
    </cofactor>
</comment>
<sequence>HAGTEAAHAAARMGANTLLLTHKIETIGAMSCNPSFGGIGKGHLMKEVDALDGLCGRACDETGINYRMLNTKKGPAVWGPRAQIDRTLYKNFIQKALLTLPGLTVVESPVEDLLLKESVSSEHSLATQECFGVLLENGTQMFGKTVVLTTGTFLRGCITVGLSSKPAGRLGDEPAVGLACSLEKAGFKMGRLKTEFLQLDALPNANHSESVVGAFTCHRHEGQSGGTPPRLDGRTIDFSKTIVQPGDNPPMPFSFLNDKVWIKPEDQLLCYLTYTTPKAAEIVKKTLHLNKHVKEETVGPRASVFYCSFNLTNTFEMELVERNQTEWKFDAGLAPVQHLCMYVLVWVSMYVYACTCVCECVYIYVLVCMCV</sequence>
<reference evidence="6" key="1">
    <citation type="submission" date="2015-07" db="EMBL/GenBank/DDBJ databases">
        <title>MeaNS - Measles Nucleotide Surveillance Program.</title>
        <authorList>
            <person name="Tran T."/>
            <person name="Druce J."/>
        </authorList>
    </citation>
    <scope>NUCLEOTIDE SEQUENCE</scope>
    <source>
        <strain evidence="6">UCB-OBI-ISO-001</strain>
        <tissue evidence="6">Gonad</tissue>
    </source>
</reference>
<dbReference type="GO" id="GO:0002098">
    <property type="term" value="P:tRNA wobble uridine modification"/>
    <property type="evidence" value="ECO:0007669"/>
    <property type="project" value="TreeGrafter"/>
</dbReference>
<dbReference type="GO" id="GO:0005829">
    <property type="term" value="C:cytosol"/>
    <property type="evidence" value="ECO:0007669"/>
    <property type="project" value="TreeGrafter"/>
</dbReference>
<dbReference type="AlphaFoldDB" id="A0A0L8I9V2"/>
<dbReference type="InterPro" id="IPR036188">
    <property type="entry name" value="FAD/NAD-bd_sf"/>
</dbReference>
<dbReference type="Gene3D" id="3.50.50.60">
    <property type="entry name" value="FAD/NAD(P)-binding domain"/>
    <property type="match status" value="1"/>
</dbReference>
<dbReference type="Pfam" id="PF01134">
    <property type="entry name" value="GIDA"/>
    <property type="match status" value="2"/>
</dbReference>
<keyword evidence="3" id="KW-0274">FAD</keyword>
<organism evidence="6">
    <name type="scientific">Octopus bimaculoides</name>
    <name type="common">California two-spotted octopus</name>
    <dbReference type="NCBI Taxonomy" id="37653"/>
    <lineage>
        <taxon>Eukaryota</taxon>
        <taxon>Metazoa</taxon>
        <taxon>Spiralia</taxon>
        <taxon>Lophotrochozoa</taxon>
        <taxon>Mollusca</taxon>
        <taxon>Cephalopoda</taxon>
        <taxon>Coleoidea</taxon>
        <taxon>Octopodiformes</taxon>
        <taxon>Octopoda</taxon>
        <taxon>Incirrata</taxon>
        <taxon>Octopodidae</taxon>
        <taxon>Octopus</taxon>
    </lineage>
</organism>
<dbReference type="InterPro" id="IPR040131">
    <property type="entry name" value="MnmG_N"/>
</dbReference>